<comment type="caution">
    <text evidence="2">The sequence shown here is derived from an EMBL/GenBank/DDBJ whole genome shotgun (WGS) entry which is preliminary data.</text>
</comment>
<dbReference type="EMBL" id="JACGWL010000012">
    <property type="protein sequence ID" value="KAK4390760.1"/>
    <property type="molecule type" value="Genomic_DNA"/>
</dbReference>
<name>A0AAE1WCB4_9LAMI</name>
<dbReference type="AlphaFoldDB" id="A0AAE1WCB4"/>
<evidence type="ECO:0000313" key="2">
    <source>
        <dbReference type="EMBL" id="KAK4390760.1"/>
    </source>
</evidence>
<keyword evidence="3" id="KW-1185">Reference proteome</keyword>
<feature type="region of interest" description="Disordered" evidence="1">
    <location>
        <begin position="1"/>
        <end position="25"/>
    </location>
</feature>
<organism evidence="2 3">
    <name type="scientific">Sesamum angolense</name>
    <dbReference type="NCBI Taxonomy" id="2727404"/>
    <lineage>
        <taxon>Eukaryota</taxon>
        <taxon>Viridiplantae</taxon>
        <taxon>Streptophyta</taxon>
        <taxon>Embryophyta</taxon>
        <taxon>Tracheophyta</taxon>
        <taxon>Spermatophyta</taxon>
        <taxon>Magnoliopsida</taxon>
        <taxon>eudicotyledons</taxon>
        <taxon>Gunneridae</taxon>
        <taxon>Pentapetalae</taxon>
        <taxon>asterids</taxon>
        <taxon>lamiids</taxon>
        <taxon>Lamiales</taxon>
        <taxon>Pedaliaceae</taxon>
        <taxon>Sesamum</taxon>
    </lineage>
</organism>
<evidence type="ECO:0000256" key="1">
    <source>
        <dbReference type="SAM" id="MobiDB-lite"/>
    </source>
</evidence>
<proteinExistence type="predicted"/>
<sequence>MASSTGIYHPRLTVRRNKGHGRRRTAARAARRWCALVCRSHGGVLTARRTAPQRRAEQRGGAAERGGAEQQRRGRRRIAPEAVRSSAWSGAAPAARGKGGVVAAAGEGGRDLAFYMNKADICAFSMAEKLTYLHNTVSPNYSVKARVVTLEVMDAHLLAHSIALCIVDVHVSYMSYVMLWSVMTSRPCLSMRHLLLCAVGTRGAAFINTYSIFKTWEYVNSTLIQLVNNAMSWLFWNLWPLAFESDFSRILSRTKCNIELTAIPSACLKIRGNRTMAKLSTQLKEGTENREVGLC</sequence>
<feature type="region of interest" description="Disordered" evidence="1">
    <location>
        <begin position="47"/>
        <end position="82"/>
    </location>
</feature>
<dbReference type="Proteomes" id="UP001289374">
    <property type="component" value="Unassembled WGS sequence"/>
</dbReference>
<protein>
    <submittedName>
        <fullName evidence="2">Uncharacterized protein</fullName>
    </submittedName>
</protein>
<reference evidence="2" key="1">
    <citation type="submission" date="2020-06" db="EMBL/GenBank/DDBJ databases">
        <authorList>
            <person name="Li T."/>
            <person name="Hu X."/>
            <person name="Zhang T."/>
            <person name="Song X."/>
            <person name="Zhang H."/>
            <person name="Dai N."/>
            <person name="Sheng W."/>
            <person name="Hou X."/>
            <person name="Wei L."/>
        </authorList>
    </citation>
    <scope>NUCLEOTIDE SEQUENCE</scope>
    <source>
        <strain evidence="2">K16</strain>
        <tissue evidence="2">Leaf</tissue>
    </source>
</reference>
<accession>A0AAE1WCB4</accession>
<reference evidence="2" key="2">
    <citation type="journal article" date="2024" name="Plant">
        <title>Genomic evolution and insights into agronomic trait innovations of Sesamum species.</title>
        <authorList>
            <person name="Miao H."/>
            <person name="Wang L."/>
            <person name="Qu L."/>
            <person name="Liu H."/>
            <person name="Sun Y."/>
            <person name="Le M."/>
            <person name="Wang Q."/>
            <person name="Wei S."/>
            <person name="Zheng Y."/>
            <person name="Lin W."/>
            <person name="Duan Y."/>
            <person name="Cao H."/>
            <person name="Xiong S."/>
            <person name="Wang X."/>
            <person name="Wei L."/>
            <person name="Li C."/>
            <person name="Ma Q."/>
            <person name="Ju M."/>
            <person name="Zhao R."/>
            <person name="Li G."/>
            <person name="Mu C."/>
            <person name="Tian Q."/>
            <person name="Mei H."/>
            <person name="Zhang T."/>
            <person name="Gao T."/>
            <person name="Zhang H."/>
        </authorList>
    </citation>
    <scope>NUCLEOTIDE SEQUENCE</scope>
    <source>
        <strain evidence="2">K16</strain>
    </source>
</reference>
<gene>
    <name evidence="2" type="ORF">Sango_2139300</name>
</gene>
<evidence type="ECO:0000313" key="3">
    <source>
        <dbReference type="Proteomes" id="UP001289374"/>
    </source>
</evidence>
<feature type="compositionally biased region" description="Basic residues" evidence="1">
    <location>
        <begin position="12"/>
        <end position="25"/>
    </location>
</feature>